<name>A0A9N8WQF1_9GLOM</name>
<feature type="transmembrane region" description="Helical" evidence="2">
    <location>
        <begin position="44"/>
        <end position="69"/>
    </location>
</feature>
<feature type="compositionally biased region" description="Polar residues" evidence="1">
    <location>
        <begin position="294"/>
        <end position="308"/>
    </location>
</feature>
<dbReference type="Proteomes" id="UP000789831">
    <property type="component" value="Unassembled WGS sequence"/>
</dbReference>
<feature type="region of interest" description="Disordered" evidence="1">
    <location>
        <begin position="259"/>
        <end position="330"/>
    </location>
</feature>
<evidence type="ECO:0000256" key="2">
    <source>
        <dbReference type="SAM" id="Phobius"/>
    </source>
</evidence>
<sequence>MSSGDAGDNKNSNYTTTNLNPMKTIAEQGERLVIENAFIISFDVFLLILCFDVLIAVILINFLMAGYALTEIIDSRLFLSRIISAAADYKVDTQISFKFKHFFIAYLSVLAFFLIVFTYFGYKLYREFEWHGFHQTGADSGMQAMYRNYSVFSLLVKLDFFFIWGFGIFYAYESYLNWNKSGDANPTATTIYLTVLVFLFPVIATLGFIAIRKENKSLMSIFLAYLFLIPPVFILGMIQTPIKPWAQFKNRSQYIEKGYQHHHRRNNNKDRPQMISLSRSQSPLRREEEEEVTLTITPSSDSIAQGQQVEPPKRDSSETIVSDSERMQWD</sequence>
<feature type="transmembrane region" description="Helical" evidence="2">
    <location>
        <begin position="151"/>
        <end position="171"/>
    </location>
</feature>
<dbReference type="EMBL" id="CAJVPL010000381">
    <property type="protein sequence ID" value="CAG8490149.1"/>
    <property type="molecule type" value="Genomic_DNA"/>
</dbReference>
<keyword evidence="2" id="KW-0472">Membrane</keyword>
<accession>A0A9N8WQF1</accession>
<organism evidence="3 4">
    <name type="scientific">Ambispora gerdemannii</name>
    <dbReference type="NCBI Taxonomy" id="144530"/>
    <lineage>
        <taxon>Eukaryota</taxon>
        <taxon>Fungi</taxon>
        <taxon>Fungi incertae sedis</taxon>
        <taxon>Mucoromycota</taxon>
        <taxon>Glomeromycotina</taxon>
        <taxon>Glomeromycetes</taxon>
        <taxon>Archaeosporales</taxon>
        <taxon>Ambisporaceae</taxon>
        <taxon>Ambispora</taxon>
    </lineage>
</organism>
<dbReference type="InterPro" id="IPR040410">
    <property type="entry name" value="UPF0658_Golgi"/>
</dbReference>
<comment type="caution">
    <text evidence="3">The sequence shown here is derived from an EMBL/GenBank/DDBJ whole genome shotgun (WGS) entry which is preliminary data.</text>
</comment>
<reference evidence="3" key="1">
    <citation type="submission" date="2021-06" db="EMBL/GenBank/DDBJ databases">
        <authorList>
            <person name="Kallberg Y."/>
            <person name="Tangrot J."/>
            <person name="Rosling A."/>
        </authorList>
    </citation>
    <scope>NUCLEOTIDE SEQUENCE</scope>
    <source>
        <strain evidence="3">MT106</strain>
    </source>
</reference>
<dbReference type="PANTHER" id="PTHR34391">
    <property type="entry name" value="UPF0658 GOLGI APPARATUS MEMBRANE PROTEIN C1952.10C-RELATED"/>
    <property type="match status" value="1"/>
</dbReference>
<dbReference type="PANTHER" id="PTHR34391:SF1">
    <property type="entry name" value="UPF0658 GOLGI APPARATUS MEMBRANE PROTEIN C1952.10C-RELATED"/>
    <property type="match status" value="1"/>
</dbReference>
<feature type="transmembrane region" description="Helical" evidence="2">
    <location>
        <begin position="218"/>
        <end position="238"/>
    </location>
</feature>
<gene>
    <name evidence="3" type="ORF">AGERDE_LOCUS3705</name>
</gene>
<proteinExistence type="predicted"/>
<evidence type="ECO:0000313" key="3">
    <source>
        <dbReference type="EMBL" id="CAG8490149.1"/>
    </source>
</evidence>
<keyword evidence="4" id="KW-1185">Reference proteome</keyword>
<keyword evidence="2" id="KW-1133">Transmembrane helix</keyword>
<keyword evidence="2" id="KW-0812">Transmembrane</keyword>
<feature type="transmembrane region" description="Helical" evidence="2">
    <location>
        <begin position="191"/>
        <end position="211"/>
    </location>
</feature>
<dbReference type="AlphaFoldDB" id="A0A9N8WQF1"/>
<evidence type="ECO:0000313" key="4">
    <source>
        <dbReference type="Proteomes" id="UP000789831"/>
    </source>
</evidence>
<dbReference type="GO" id="GO:0005794">
    <property type="term" value="C:Golgi apparatus"/>
    <property type="evidence" value="ECO:0007669"/>
    <property type="project" value="TreeGrafter"/>
</dbReference>
<feature type="transmembrane region" description="Helical" evidence="2">
    <location>
        <begin position="103"/>
        <end position="122"/>
    </location>
</feature>
<evidence type="ECO:0000256" key="1">
    <source>
        <dbReference type="SAM" id="MobiDB-lite"/>
    </source>
</evidence>
<dbReference type="OrthoDB" id="2448307at2759"/>
<feature type="compositionally biased region" description="Basic and acidic residues" evidence="1">
    <location>
        <begin position="311"/>
        <end position="330"/>
    </location>
</feature>
<protein>
    <submittedName>
        <fullName evidence="3">3667_t:CDS:1</fullName>
    </submittedName>
</protein>